<proteinExistence type="predicted"/>
<protein>
    <recommendedName>
        <fullName evidence="4">Cysteine rich repeat protein</fullName>
    </recommendedName>
</protein>
<evidence type="ECO:0000313" key="3">
    <source>
        <dbReference type="Proteomes" id="UP001241747"/>
    </source>
</evidence>
<dbReference type="RefSeq" id="WP_237346503.1">
    <property type="nucleotide sequence ID" value="NZ_JABWGX010000019.1"/>
</dbReference>
<dbReference type="InterPro" id="IPR001893">
    <property type="entry name" value="Cys-rich_GLG1_repeat"/>
</dbReference>
<keyword evidence="1" id="KW-0732">Signal</keyword>
<dbReference type="Proteomes" id="UP001241747">
    <property type="component" value="Unassembled WGS sequence"/>
</dbReference>
<sequence length="73" mass="7714">MKTVVLALTVAGSTLFASSGYAQQEPLVQYCKPDIERLCPTVPPGDGRLLKCLKAHGDQISVGCAKALQKLKG</sequence>
<evidence type="ECO:0000313" key="2">
    <source>
        <dbReference type="EMBL" id="MDQ0504769.1"/>
    </source>
</evidence>
<evidence type="ECO:0000256" key="1">
    <source>
        <dbReference type="SAM" id="SignalP"/>
    </source>
</evidence>
<organism evidence="2 3">
    <name type="scientific">Xanthobacter agilis</name>
    <dbReference type="NCBI Taxonomy" id="47492"/>
    <lineage>
        <taxon>Bacteria</taxon>
        <taxon>Pseudomonadati</taxon>
        <taxon>Pseudomonadota</taxon>
        <taxon>Alphaproteobacteria</taxon>
        <taxon>Hyphomicrobiales</taxon>
        <taxon>Xanthobacteraceae</taxon>
        <taxon>Xanthobacter</taxon>
    </lineage>
</organism>
<feature type="chain" id="PRO_5045055765" description="Cysteine rich repeat protein" evidence="1">
    <location>
        <begin position="23"/>
        <end position="73"/>
    </location>
</feature>
<keyword evidence="3" id="KW-1185">Reference proteome</keyword>
<feature type="signal peptide" evidence="1">
    <location>
        <begin position="1"/>
        <end position="22"/>
    </location>
</feature>
<dbReference type="EMBL" id="JAUSVY010000003">
    <property type="protein sequence ID" value="MDQ0504769.1"/>
    <property type="molecule type" value="Genomic_DNA"/>
</dbReference>
<comment type="caution">
    <text evidence="2">The sequence shown here is derived from an EMBL/GenBank/DDBJ whole genome shotgun (WGS) entry which is preliminary data.</text>
</comment>
<reference evidence="2 3" key="1">
    <citation type="submission" date="2023-07" db="EMBL/GenBank/DDBJ databases">
        <title>Genomic Encyclopedia of Type Strains, Phase IV (KMG-IV): sequencing the most valuable type-strain genomes for metagenomic binning, comparative biology and taxonomic classification.</title>
        <authorList>
            <person name="Goeker M."/>
        </authorList>
    </citation>
    <scope>NUCLEOTIDE SEQUENCE [LARGE SCALE GENOMIC DNA]</scope>
    <source>
        <strain evidence="2 3">DSM 3770</strain>
    </source>
</reference>
<accession>A0ABU0LC95</accession>
<gene>
    <name evidence="2" type="ORF">QOZ94_001551</name>
</gene>
<dbReference type="Pfam" id="PF00839">
    <property type="entry name" value="Cys_rich_FGFR"/>
    <property type="match status" value="1"/>
</dbReference>
<evidence type="ECO:0008006" key="4">
    <source>
        <dbReference type="Google" id="ProtNLM"/>
    </source>
</evidence>
<name>A0ABU0LC95_XANAG</name>